<feature type="repeat" description="TPR" evidence="3">
    <location>
        <begin position="81"/>
        <end position="114"/>
    </location>
</feature>
<dbReference type="Gene3D" id="1.25.40.10">
    <property type="entry name" value="Tetratricopeptide repeat domain"/>
    <property type="match status" value="1"/>
</dbReference>
<dbReference type="STRING" id="31033.ENSTRUP00000051900"/>
<dbReference type="AlphaFoldDB" id="A0A3B5K7K9"/>
<proteinExistence type="predicted"/>
<dbReference type="InParanoid" id="A0A3B5K7K9"/>
<keyword evidence="5" id="KW-1185">Reference proteome</keyword>
<dbReference type="RefSeq" id="XP_003971907.1">
    <property type="nucleotide sequence ID" value="XM_003971858.3"/>
</dbReference>
<organism evidence="4 5">
    <name type="scientific">Takifugu rubripes</name>
    <name type="common">Japanese pufferfish</name>
    <name type="synonym">Fugu rubripes</name>
    <dbReference type="NCBI Taxonomy" id="31033"/>
    <lineage>
        <taxon>Eukaryota</taxon>
        <taxon>Metazoa</taxon>
        <taxon>Chordata</taxon>
        <taxon>Craniata</taxon>
        <taxon>Vertebrata</taxon>
        <taxon>Euteleostomi</taxon>
        <taxon>Actinopterygii</taxon>
        <taxon>Neopterygii</taxon>
        <taxon>Teleostei</taxon>
        <taxon>Neoteleostei</taxon>
        <taxon>Acanthomorphata</taxon>
        <taxon>Eupercaria</taxon>
        <taxon>Tetraodontiformes</taxon>
        <taxon>Tetradontoidea</taxon>
        <taxon>Tetraodontidae</taxon>
        <taxon>Takifugu</taxon>
    </lineage>
</organism>
<dbReference type="CTD" id="130502"/>
<dbReference type="OMA" id="MEEDNSQ"/>
<reference evidence="4" key="3">
    <citation type="submission" date="2025-09" db="UniProtKB">
        <authorList>
            <consortium name="Ensembl"/>
        </authorList>
    </citation>
    <scope>IDENTIFICATION</scope>
</reference>
<dbReference type="PANTHER" id="PTHR47059:SF1">
    <property type="entry name" value="TETRATRICOPEPTIDE REPEAT PROTEIN 32"/>
    <property type="match status" value="1"/>
</dbReference>
<evidence type="ECO:0000256" key="2">
    <source>
        <dbReference type="ARBA" id="ARBA00022803"/>
    </source>
</evidence>
<sequence length="136" mass="15815">MAEDISHIFKNANSKFNEQNYEQAEELFTKYITSCLQSRDCEANKLATAYNNRGQIKYLRVDFSEATEDFTAAIATDSCFEIPLYNRGLIRYRLGFFDDAKSDFEQALKLKPDFEDAKVSLHQTIMDQQHKLTRGY</sequence>
<dbReference type="OrthoDB" id="2017782at2759"/>
<dbReference type="PANTHER" id="PTHR47059">
    <property type="entry name" value="TETRATRICOPEPTIDE REPEAT PROTEIN 32"/>
    <property type="match status" value="1"/>
</dbReference>
<dbReference type="Pfam" id="PF07719">
    <property type="entry name" value="TPR_2"/>
    <property type="match status" value="1"/>
</dbReference>
<dbReference type="InterPro" id="IPR013105">
    <property type="entry name" value="TPR_2"/>
</dbReference>
<dbReference type="Ensembl" id="ENSTRUT00000055194.2">
    <property type="protein sequence ID" value="ENSTRUP00000051900.1"/>
    <property type="gene ID" value="ENSTRUG00000020709.2"/>
</dbReference>
<dbReference type="PROSITE" id="PS50005">
    <property type="entry name" value="TPR"/>
    <property type="match status" value="1"/>
</dbReference>
<dbReference type="KEGG" id="tru:101066141"/>
<dbReference type="InterPro" id="IPR011990">
    <property type="entry name" value="TPR-like_helical_dom_sf"/>
</dbReference>
<gene>
    <name evidence="4" type="primary">ttc32</name>
</gene>
<keyword evidence="1" id="KW-0677">Repeat</keyword>
<dbReference type="InterPro" id="IPR019734">
    <property type="entry name" value="TPR_rpt"/>
</dbReference>
<dbReference type="GeneTree" id="ENSGT00390000011905"/>
<dbReference type="GeneID" id="101066141"/>
<reference evidence="4" key="2">
    <citation type="submission" date="2025-08" db="UniProtKB">
        <authorList>
            <consortium name="Ensembl"/>
        </authorList>
    </citation>
    <scope>IDENTIFICATION</scope>
</reference>
<name>A0A3B5K7K9_TAKRU</name>
<evidence type="ECO:0000313" key="4">
    <source>
        <dbReference type="Ensembl" id="ENSTRUP00000051900.1"/>
    </source>
</evidence>
<evidence type="ECO:0000313" key="5">
    <source>
        <dbReference type="Proteomes" id="UP000005226"/>
    </source>
</evidence>
<dbReference type="SMART" id="SM00028">
    <property type="entry name" value="TPR"/>
    <property type="match status" value="2"/>
</dbReference>
<evidence type="ECO:0000256" key="1">
    <source>
        <dbReference type="ARBA" id="ARBA00022737"/>
    </source>
</evidence>
<dbReference type="FunCoup" id="A0A3B5K7K9">
    <property type="interactions" value="933"/>
</dbReference>
<accession>A0A3B5K7K9</accession>
<evidence type="ECO:0000256" key="3">
    <source>
        <dbReference type="PROSITE-ProRule" id="PRU00339"/>
    </source>
</evidence>
<keyword evidence="2 3" id="KW-0802">TPR repeat</keyword>
<dbReference type="SUPFAM" id="SSF48452">
    <property type="entry name" value="TPR-like"/>
    <property type="match status" value="1"/>
</dbReference>
<reference evidence="4 5" key="1">
    <citation type="journal article" date="2011" name="Genome Biol. Evol.">
        <title>Integration of the genetic map and genome assembly of fugu facilitates insights into distinct features of genome evolution in teleosts and mammals.</title>
        <authorList>
            <person name="Kai W."/>
            <person name="Kikuchi K."/>
            <person name="Tohari S."/>
            <person name="Chew A.K."/>
            <person name="Tay A."/>
            <person name="Fujiwara A."/>
            <person name="Hosoya S."/>
            <person name="Suetake H."/>
            <person name="Naruse K."/>
            <person name="Brenner S."/>
            <person name="Suzuki Y."/>
            <person name="Venkatesh B."/>
        </authorList>
    </citation>
    <scope>NUCLEOTIDE SEQUENCE [LARGE SCALE GENOMIC DNA]</scope>
</reference>
<protein>
    <submittedName>
        <fullName evidence="4">Tetratricopeptide repeat domain 32</fullName>
    </submittedName>
</protein>
<dbReference type="Proteomes" id="UP000005226">
    <property type="component" value="Chromosome 16"/>
</dbReference>